<keyword evidence="2" id="KW-1185">Reference proteome</keyword>
<accession>A0A821SUR0</accession>
<evidence type="ECO:0000313" key="1">
    <source>
        <dbReference type="EMBL" id="CAF4861886.1"/>
    </source>
</evidence>
<proteinExistence type="predicted"/>
<organism evidence="1 2">
    <name type="scientific">Pieris macdunnoughi</name>
    <dbReference type="NCBI Taxonomy" id="345717"/>
    <lineage>
        <taxon>Eukaryota</taxon>
        <taxon>Metazoa</taxon>
        <taxon>Ecdysozoa</taxon>
        <taxon>Arthropoda</taxon>
        <taxon>Hexapoda</taxon>
        <taxon>Insecta</taxon>
        <taxon>Pterygota</taxon>
        <taxon>Neoptera</taxon>
        <taxon>Endopterygota</taxon>
        <taxon>Lepidoptera</taxon>
        <taxon>Glossata</taxon>
        <taxon>Ditrysia</taxon>
        <taxon>Papilionoidea</taxon>
        <taxon>Pieridae</taxon>
        <taxon>Pierinae</taxon>
        <taxon>Pieris</taxon>
    </lineage>
</organism>
<dbReference type="Proteomes" id="UP000663880">
    <property type="component" value="Unassembled WGS sequence"/>
</dbReference>
<name>A0A821SUR0_9NEOP</name>
<gene>
    <name evidence="1" type="ORF">PMACD_LOCUS7982</name>
</gene>
<dbReference type="EMBL" id="CAJOBZ010000020">
    <property type="protein sequence ID" value="CAF4861886.1"/>
    <property type="molecule type" value="Genomic_DNA"/>
</dbReference>
<dbReference type="AlphaFoldDB" id="A0A821SUR0"/>
<sequence length="83" mass="9613">MIQTLLLNFCTARSQGDIVTDVEVTISQLGTNFEVKVPAADERWKDLEHDKMRRSKPKAMIGHFGRPLFQSRRRQTLNKDVLE</sequence>
<reference evidence="1" key="1">
    <citation type="submission" date="2021-02" db="EMBL/GenBank/DDBJ databases">
        <authorList>
            <person name="Steward A R."/>
        </authorList>
    </citation>
    <scope>NUCLEOTIDE SEQUENCE</scope>
</reference>
<protein>
    <submittedName>
        <fullName evidence="1">Uncharacterized protein</fullName>
    </submittedName>
</protein>
<comment type="caution">
    <text evidence="1">The sequence shown here is derived from an EMBL/GenBank/DDBJ whole genome shotgun (WGS) entry which is preliminary data.</text>
</comment>
<evidence type="ECO:0000313" key="2">
    <source>
        <dbReference type="Proteomes" id="UP000663880"/>
    </source>
</evidence>